<dbReference type="PROSITE" id="PS51257">
    <property type="entry name" value="PROKAR_LIPOPROTEIN"/>
    <property type="match status" value="1"/>
</dbReference>
<dbReference type="GO" id="GO:0031640">
    <property type="term" value="P:killing of cells of another organism"/>
    <property type="evidence" value="ECO:0007669"/>
    <property type="project" value="UniProtKB-KW"/>
</dbReference>
<evidence type="ECO:0000256" key="5">
    <source>
        <dbReference type="SAM" id="SignalP"/>
    </source>
</evidence>
<dbReference type="Gramene" id="ONK78586">
    <property type="protein sequence ID" value="ONK78586"/>
    <property type="gene ID" value="A4U43_C02F20370"/>
</dbReference>
<evidence type="ECO:0000313" key="7">
    <source>
        <dbReference type="Proteomes" id="UP000243459"/>
    </source>
</evidence>
<protein>
    <recommendedName>
        <fullName evidence="8">Knottin scorpion toxin-like domain-containing protein</fullName>
    </recommendedName>
</protein>
<keyword evidence="3" id="KW-0295">Fungicide</keyword>
<dbReference type="EMBL" id="CM007382">
    <property type="protein sequence ID" value="ONK78586.1"/>
    <property type="molecule type" value="Genomic_DNA"/>
</dbReference>
<keyword evidence="5" id="KW-0732">Signal</keyword>
<evidence type="ECO:0000256" key="4">
    <source>
        <dbReference type="ARBA" id="ARBA00022821"/>
    </source>
</evidence>
<dbReference type="Pfam" id="PF25052">
    <property type="entry name" value="AtDEF-like"/>
    <property type="match status" value="1"/>
</dbReference>
<dbReference type="InterPro" id="IPR010851">
    <property type="entry name" value="DEFL"/>
</dbReference>
<name>A0A5P1FJV8_ASPOF</name>
<dbReference type="AlphaFoldDB" id="A0A5P1FJV8"/>
<keyword evidence="7" id="KW-1185">Reference proteome</keyword>
<keyword evidence="2" id="KW-0929">Antimicrobial</keyword>
<feature type="chain" id="PRO_5024283795" description="Knottin scorpion toxin-like domain-containing protein" evidence="5">
    <location>
        <begin position="22"/>
        <end position="76"/>
    </location>
</feature>
<dbReference type="Proteomes" id="UP000243459">
    <property type="component" value="Chromosome 2"/>
</dbReference>
<sequence>MDPKKIVACVLFILIVTVASASVPIAGGGCKDIGPCAGDNKCDSDCKGLRFQYGSCQPAGPGGTGALRCVCCSFYD</sequence>
<evidence type="ECO:0000256" key="1">
    <source>
        <dbReference type="ARBA" id="ARBA00006722"/>
    </source>
</evidence>
<evidence type="ECO:0000256" key="2">
    <source>
        <dbReference type="ARBA" id="ARBA00022529"/>
    </source>
</evidence>
<gene>
    <name evidence="6" type="ORF">A4U43_C02F20370</name>
</gene>
<comment type="similarity">
    <text evidence="1">Belongs to the DEFL family.</text>
</comment>
<accession>A0A5P1FJV8</accession>
<evidence type="ECO:0008006" key="8">
    <source>
        <dbReference type="Google" id="ProtNLM"/>
    </source>
</evidence>
<organism evidence="6 7">
    <name type="scientific">Asparagus officinalis</name>
    <name type="common">Garden asparagus</name>
    <dbReference type="NCBI Taxonomy" id="4686"/>
    <lineage>
        <taxon>Eukaryota</taxon>
        <taxon>Viridiplantae</taxon>
        <taxon>Streptophyta</taxon>
        <taxon>Embryophyta</taxon>
        <taxon>Tracheophyta</taxon>
        <taxon>Spermatophyta</taxon>
        <taxon>Magnoliopsida</taxon>
        <taxon>Liliopsida</taxon>
        <taxon>Asparagales</taxon>
        <taxon>Asparagaceae</taxon>
        <taxon>Asparagoideae</taxon>
        <taxon>Asparagus</taxon>
    </lineage>
</organism>
<dbReference type="GO" id="GO:0050832">
    <property type="term" value="P:defense response to fungus"/>
    <property type="evidence" value="ECO:0007669"/>
    <property type="project" value="UniProtKB-KW"/>
</dbReference>
<feature type="signal peptide" evidence="5">
    <location>
        <begin position="1"/>
        <end position="21"/>
    </location>
</feature>
<evidence type="ECO:0000313" key="6">
    <source>
        <dbReference type="EMBL" id="ONK78586.1"/>
    </source>
</evidence>
<evidence type="ECO:0000256" key="3">
    <source>
        <dbReference type="ARBA" id="ARBA00022577"/>
    </source>
</evidence>
<proteinExistence type="inferred from homology"/>
<keyword evidence="4" id="KW-0611">Plant defense</keyword>
<reference evidence="7" key="1">
    <citation type="journal article" date="2017" name="Nat. Commun.">
        <title>The asparagus genome sheds light on the origin and evolution of a young Y chromosome.</title>
        <authorList>
            <person name="Harkess A."/>
            <person name="Zhou J."/>
            <person name="Xu C."/>
            <person name="Bowers J.E."/>
            <person name="Van der Hulst R."/>
            <person name="Ayyampalayam S."/>
            <person name="Mercati F."/>
            <person name="Riccardi P."/>
            <person name="McKain M.R."/>
            <person name="Kakrana A."/>
            <person name="Tang H."/>
            <person name="Ray J."/>
            <person name="Groenendijk J."/>
            <person name="Arikit S."/>
            <person name="Mathioni S.M."/>
            <person name="Nakano M."/>
            <person name="Shan H."/>
            <person name="Telgmann-Rauber A."/>
            <person name="Kanno A."/>
            <person name="Yue Z."/>
            <person name="Chen H."/>
            <person name="Li W."/>
            <person name="Chen Y."/>
            <person name="Xu X."/>
            <person name="Zhang Y."/>
            <person name="Luo S."/>
            <person name="Chen H."/>
            <person name="Gao J."/>
            <person name="Mao Z."/>
            <person name="Pires J.C."/>
            <person name="Luo M."/>
            <person name="Kudrna D."/>
            <person name="Wing R.A."/>
            <person name="Meyers B.C."/>
            <person name="Yi K."/>
            <person name="Kong H."/>
            <person name="Lavrijsen P."/>
            <person name="Sunseri F."/>
            <person name="Falavigna A."/>
            <person name="Ye Y."/>
            <person name="Leebens-Mack J.H."/>
            <person name="Chen G."/>
        </authorList>
    </citation>
    <scope>NUCLEOTIDE SEQUENCE [LARGE SCALE GENOMIC DNA]</scope>
    <source>
        <strain evidence="7">cv. DH0086</strain>
    </source>
</reference>